<keyword evidence="7" id="KW-0460">Magnesium</keyword>
<dbReference type="PROSITE" id="PS52041">
    <property type="entry name" value="TOPO_IIB"/>
    <property type="match status" value="1"/>
</dbReference>
<dbReference type="GO" id="GO:0000228">
    <property type="term" value="C:nuclear chromosome"/>
    <property type="evidence" value="ECO:0007669"/>
    <property type="project" value="TreeGrafter"/>
</dbReference>
<evidence type="ECO:0000256" key="8">
    <source>
        <dbReference type="ARBA" id="ARBA00023029"/>
    </source>
</evidence>
<dbReference type="InterPro" id="IPR013049">
    <property type="entry name" value="Spo11/TopoVI_A_N"/>
</dbReference>
<evidence type="ECO:0000256" key="1">
    <source>
        <dbReference type="ARBA" id="ARBA00000185"/>
    </source>
</evidence>
<accession>A0A0A0V782</accession>
<keyword evidence="11" id="KW-0539">Nucleus</keyword>
<keyword evidence="10 12" id="KW-0413">Isomerase</keyword>
<name>A0A0A0V782_SCHMD</name>
<dbReference type="GO" id="GO:0003918">
    <property type="term" value="F:DNA topoisomerase type II (double strand cut, ATP-hydrolyzing) activity"/>
    <property type="evidence" value="ECO:0007669"/>
    <property type="project" value="UniProtKB-UniRule"/>
</dbReference>
<feature type="domain" description="Topoisomerase 6 subunit A/Spo11 TOPRIM" evidence="14">
    <location>
        <begin position="142"/>
        <end position="317"/>
    </location>
</feature>
<dbReference type="InterPro" id="IPR036078">
    <property type="entry name" value="Spo11/TopoVI_A_sf"/>
</dbReference>
<keyword evidence="9 12" id="KW-0238">DNA-binding</keyword>
<evidence type="ECO:0000256" key="6">
    <source>
        <dbReference type="ARBA" id="ARBA00022723"/>
    </source>
</evidence>
<keyword evidence="8 12" id="KW-0799">Topoisomerase</keyword>
<comment type="catalytic activity">
    <reaction evidence="1 12">
        <text>ATP-dependent breakage, passage and rejoining of double-stranded DNA.</text>
        <dbReference type="EC" id="5.6.2.2"/>
    </reaction>
</comment>
<dbReference type="Gene3D" id="1.10.10.10">
    <property type="entry name" value="Winged helix-like DNA-binding domain superfamily/Winged helix DNA-binding domain"/>
    <property type="match status" value="1"/>
</dbReference>
<dbReference type="GO" id="GO:0007131">
    <property type="term" value="P:reciprocal meiotic recombination"/>
    <property type="evidence" value="ECO:0007669"/>
    <property type="project" value="TreeGrafter"/>
</dbReference>
<evidence type="ECO:0000256" key="3">
    <source>
        <dbReference type="ARBA" id="ARBA00004123"/>
    </source>
</evidence>
<dbReference type="InterPro" id="IPR002815">
    <property type="entry name" value="Spo11/TopoVI_A"/>
</dbReference>
<dbReference type="PANTHER" id="PTHR10848">
    <property type="entry name" value="MEIOTIC RECOMBINATION PROTEIN SPO11"/>
    <property type="match status" value="1"/>
</dbReference>
<dbReference type="Gene3D" id="3.40.1360.10">
    <property type="match status" value="1"/>
</dbReference>
<dbReference type="PRINTS" id="PR01551">
    <property type="entry name" value="SPO11HOMOLOG"/>
</dbReference>
<dbReference type="InterPro" id="IPR036388">
    <property type="entry name" value="WH-like_DNA-bd_sf"/>
</dbReference>
<dbReference type="SUPFAM" id="SSF56726">
    <property type="entry name" value="DNA topoisomerase IV, alpha subunit"/>
    <property type="match status" value="1"/>
</dbReference>
<dbReference type="CDD" id="cd00223">
    <property type="entry name" value="TOPRIM_TopoIIB_SPO"/>
    <property type="match status" value="1"/>
</dbReference>
<dbReference type="AlphaFoldDB" id="A0A0A0V782"/>
<comment type="similarity">
    <text evidence="4 12">Belongs to the TOP6A family.</text>
</comment>
<sequence>MNSSAISSIEKYFLDFIIIDLLNPNNKHLIKRKTASELCILSIIHQLLIKNMKSTKRNIFYMNIELFVNQKYLDFIIECISKKIGLSRIEMNIEASSKSLIYGDVMLNHRVNEPIHCLSSHNGINLSSGFTFSQKGLKLIKFILVVEKDATFQNLIDRNFCSLFNPSILITAKGFPDLNCRFLLNSRDSTIINIPVFCLVDADPFGLSIYCSFKYGSKKFSLLDANQDIIRSHNMKLIGLLATDIEKLQFQKNEILTLSPADKRILVGIQNEKFYMTDSDVKLQVECFSRLQAKAEIQSLDNLGTDYLIKEYLYKKLICYGISPSIFF</sequence>
<dbReference type="GO" id="GO:0005524">
    <property type="term" value="F:ATP binding"/>
    <property type="evidence" value="ECO:0007669"/>
    <property type="project" value="InterPro"/>
</dbReference>
<dbReference type="Pfam" id="PF04406">
    <property type="entry name" value="TP6A_N"/>
    <property type="match status" value="1"/>
</dbReference>
<dbReference type="GO" id="GO:0046872">
    <property type="term" value="F:metal ion binding"/>
    <property type="evidence" value="ECO:0007669"/>
    <property type="project" value="UniProtKB-KW"/>
</dbReference>
<evidence type="ECO:0000256" key="2">
    <source>
        <dbReference type="ARBA" id="ARBA00001946"/>
    </source>
</evidence>
<dbReference type="EC" id="5.6.2.2" evidence="5"/>
<dbReference type="InterPro" id="IPR013048">
    <property type="entry name" value="Meiotic_Spo11"/>
</dbReference>
<evidence type="ECO:0000256" key="12">
    <source>
        <dbReference type="PROSITE-ProRule" id="PRU01385"/>
    </source>
</evidence>
<feature type="active site" description="O-(5'-phospho-DNA)-tyrosine intermediate" evidence="12">
    <location>
        <position position="61"/>
    </location>
</feature>
<protein>
    <recommendedName>
        <fullName evidence="5">DNA topoisomerase (ATP-hydrolyzing)</fullName>
        <ecNumber evidence="5">5.6.2.2</ecNumber>
    </recommendedName>
</protein>
<dbReference type="EMBL" id="KM487298">
    <property type="protein sequence ID" value="AIW60886.1"/>
    <property type="molecule type" value="mRNA"/>
</dbReference>
<evidence type="ECO:0000259" key="13">
    <source>
        <dbReference type="Pfam" id="PF04406"/>
    </source>
</evidence>
<evidence type="ECO:0000256" key="11">
    <source>
        <dbReference type="ARBA" id="ARBA00023242"/>
    </source>
</evidence>
<dbReference type="GO" id="GO:0000706">
    <property type="term" value="P:meiotic DNA double-strand break processing"/>
    <property type="evidence" value="ECO:0007669"/>
    <property type="project" value="TreeGrafter"/>
</dbReference>
<dbReference type="PANTHER" id="PTHR10848:SF0">
    <property type="entry name" value="MEIOTIC RECOMBINATION PROTEIN SPO11"/>
    <property type="match status" value="1"/>
</dbReference>
<evidence type="ECO:0000313" key="15">
    <source>
        <dbReference type="EMBL" id="AIW60886.1"/>
    </source>
</evidence>
<evidence type="ECO:0000259" key="14">
    <source>
        <dbReference type="Pfam" id="PF21180"/>
    </source>
</evidence>
<comment type="cofactor">
    <cofactor evidence="2">
        <name>Mg(2+)</name>
        <dbReference type="ChEBI" id="CHEBI:18420"/>
    </cofactor>
</comment>
<dbReference type="InterPro" id="IPR034136">
    <property type="entry name" value="TOPRIM_Topo6A/Spo11"/>
</dbReference>
<comment type="subcellular location">
    <subcellularLocation>
        <location evidence="3">Nucleus</location>
    </subcellularLocation>
</comment>
<dbReference type="GO" id="GO:0003677">
    <property type="term" value="F:DNA binding"/>
    <property type="evidence" value="ECO:0007669"/>
    <property type="project" value="UniProtKB-UniRule"/>
</dbReference>
<evidence type="ECO:0000256" key="7">
    <source>
        <dbReference type="ARBA" id="ARBA00022842"/>
    </source>
</evidence>
<reference evidence="15" key="1">
    <citation type="journal article" date="2014" name="Proc. Natl. Acad. Sci. U.S.A.">
        <title>Synaptonemal complex extension from clustered telomeres mediates full-length chromosome pairing in Schmidtea mediterranea.</title>
        <authorList>
            <person name="Xiang Y."/>
            <person name="Miller D.E."/>
            <person name="Ross E.J."/>
            <person name="Sanchez Alvarado A."/>
            <person name="Hawley R.S."/>
        </authorList>
    </citation>
    <scope>NUCLEOTIDE SEQUENCE</scope>
</reference>
<evidence type="ECO:0000256" key="10">
    <source>
        <dbReference type="ARBA" id="ARBA00023235"/>
    </source>
</evidence>
<dbReference type="GO" id="GO:0042138">
    <property type="term" value="P:meiotic DNA double-strand break formation"/>
    <property type="evidence" value="ECO:0007669"/>
    <property type="project" value="InterPro"/>
</dbReference>
<dbReference type="Pfam" id="PF21180">
    <property type="entry name" value="TOP6A-Spo11_Toprim"/>
    <property type="match status" value="1"/>
</dbReference>
<dbReference type="PRINTS" id="PR01550">
    <property type="entry name" value="TOP6AFAMILY"/>
</dbReference>
<feature type="domain" description="Spo11/DNA topoisomerase VI subunit A N-terminal" evidence="13">
    <location>
        <begin position="33"/>
        <end position="93"/>
    </location>
</feature>
<organism evidence="15">
    <name type="scientific">Schmidtea mediterranea</name>
    <name type="common">Freshwater planarian flatworm</name>
    <dbReference type="NCBI Taxonomy" id="79327"/>
    <lineage>
        <taxon>Eukaryota</taxon>
        <taxon>Metazoa</taxon>
        <taxon>Spiralia</taxon>
        <taxon>Lophotrochozoa</taxon>
        <taxon>Platyhelminthes</taxon>
        <taxon>Rhabditophora</taxon>
        <taxon>Seriata</taxon>
        <taxon>Tricladida</taxon>
        <taxon>Continenticola</taxon>
        <taxon>Geoplanoidea</taxon>
        <taxon>Dugesiidae</taxon>
        <taxon>Schmidtea</taxon>
    </lineage>
</organism>
<proteinExistence type="evidence at transcript level"/>
<evidence type="ECO:0000256" key="5">
    <source>
        <dbReference type="ARBA" id="ARBA00012895"/>
    </source>
</evidence>
<evidence type="ECO:0000256" key="9">
    <source>
        <dbReference type="ARBA" id="ARBA00023125"/>
    </source>
</evidence>
<keyword evidence="6" id="KW-0479">Metal-binding</keyword>
<evidence type="ECO:0000256" key="4">
    <source>
        <dbReference type="ARBA" id="ARBA00006559"/>
    </source>
</evidence>